<dbReference type="RefSeq" id="WP_138320173.1">
    <property type="nucleotide sequence ID" value="NZ_VCBC01000010.1"/>
</dbReference>
<feature type="signal peptide" evidence="1">
    <location>
        <begin position="1"/>
        <end position="22"/>
    </location>
</feature>
<accession>A0A5R9IGM8</accession>
<evidence type="ECO:0000256" key="1">
    <source>
        <dbReference type="SAM" id="SignalP"/>
    </source>
</evidence>
<organism evidence="2 3">
    <name type="scientific">Thalassotalea litorea</name>
    <dbReference type="NCBI Taxonomy" id="2020715"/>
    <lineage>
        <taxon>Bacteria</taxon>
        <taxon>Pseudomonadati</taxon>
        <taxon>Pseudomonadota</taxon>
        <taxon>Gammaproteobacteria</taxon>
        <taxon>Alteromonadales</taxon>
        <taxon>Colwelliaceae</taxon>
        <taxon>Thalassotalea</taxon>
    </lineage>
</organism>
<evidence type="ECO:0000313" key="3">
    <source>
        <dbReference type="Proteomes" id="UP000307790"/>
    </source>
</evidence>
<keyword evidence="3" id="KW-1185">Reference proteome</keyword>
<proteinExistence type="predicted"/>
<sequence>MDYFRRLILIALAILTASCASNVTSIKEDIDNKLEVDEGYLLIAVDTSISLNKIWISGEKDIWLTADDLRSGTNYILINLPEGEYQIHKIKLNNWFSIVGFEDDLWNFKVEKGVISYVGHLDVQTSGWWSRRHRVELMNKSSLALEFLQDDFSTILANRKLTYHGPGEDEFFDIVLNNNEKGDL</sequence>
<dbReference type="EMBL" id="VCBC01000010">
    <property type="protein sequence ID" value="TLU64675.1"/>
    <property type="molecule type" value="Genomic_DNA"/>
</dbReference>
<name>A0A5R9IGM8_9GAMM</name>
<dbReference type="Proteomes" id="UP000307790">
    <property type="component" value="Unassembled WGS sequence"/>
</dbReference>
<dbReference type="AlphaFoldDB" id="A0A5R9IGM8"/>
<reference evidence="2 3" key="1">
    <citation type="submission" date="2019-05" db="EMBL/GenBank/DDBJ databases">
        <title>Genome sequences of Thalassotalea litorea 1K03283.</title>
        <authorList>
            <person name="Zhang D."/>
        </authorList>
    </citation>
    <scope>NUCLEOTIDE SEQUENCE [LARGE SCALE GENOMIC DNA]</scope>
    <source>
        <strain evidence="2 3">MCCC 1K03283</strain>
    </source>
</reference>
<comment type="caution">
    <text evidence="2">The sequence shown here is derived from an EMBL/GenBank/DDBJ whole genome shotgun (WGS) entry which is preliminary data.</text>
</comment>
<dbReference type="OrthoDB" id="5737916at2"/>
<feature type="chain" id="PRO_5024292121" description="DUF4382 domain-containing protein" evidence="1">
    <location>
        <begin position="23"/>
        <end position="184"/>
    </location>
</feature>
<evidence type="ECO:0008006" key="4">
    <source>
        <dbReference type="Google" id="ProtNLM"/>
    </source>
</evidence>
<dbReference type="PROSITE" id="PS51257">
    <property type="entry name" value="PROKAR_LIPOPROTEIN"/>
    <property type="match status" value="1"/>
</dbReference>
<keyword evidence="1" id="KW-0732">Signal</keyword>
<gene>
    <name evidence="2" type="ORF">FE810_11365</name>
</gene>
<protein>
    <recommendedName>
        <fullName evidence="4">DUF4382 domain-containing protein</fullName>
    </recommendedName>
</protein>
<evidence type="ECO:0000313" key="2">
    <source>
        <dbReference type="EMBL" id="TLU64675.1"/>
    </source>
</evidence>